<dbReference type="Proteomes" id="UP000290289">
    <property type="component" value="Chromosome 15"/>
</dbReference>
<proteinExistence type="predicted"/>
<evidence type="ECO:0000313" key="2">
    <source>
        <dbReference type="EMBL" id="RXH72689.1"/>
    </source>
</evidence>
<organism evidence="2 3">
    <name type="scientific">Malus domestica</name>
    <name type="common">Apple</name>
    <name type="synonym">Pyrus malus</name>
    <dbReference type="NCBI Taxonomy" id="3750"/>
    <lineage>
        <taxon>Eukaryota</taxon>
        <taxon>Viridiplantae</taxon>
        <taxon>Streptophyta</taxon>
        <taxon>Embryophyta</taxon>
        <taxon>Tracheophyta</taxon>
        <taxon>Spermatophyta</taxon>
        <taxon>Magnoliopsida</taxon>
        <taxon>eudicotyledons</taxon>
        <taxon>Gunneridae</taxon>
        <taxon>Pentapetalae</taxon>
        <taxon>rosids</taxon>
        <taxon>fabids</taxon>
        <taxon>Rosales</taxon>
        <taxon>Rosaceae</taxon>
        <taxon>Amygdaloideae</taxon>
        <taxon>Maleae</taxon>
        <taxon>Malus</taxon>
    </lineage>
</organism>
<keyword evidence="3" id="KW-1185">Reference proteome</keyword>
<dbReference type="EMBL" id="RDQH01000341">
    <property type="protein sequence ID" value="RXH72689.1"/>
    <property type="molecule type" value="Genomic_DNA"/>
</dbReference>
<sequence>MGVAHLGSILYWVGGIWRIMAVVELDGHGVPNDFWHLDSLLLCRFLLSAHPSLIHNPCFSHPRLAGCTAARHTGIVHQRAQHHVVDQVTTGPERGQVVGEVGMRGSDGDAGDAGVGVGDEPCVALLLGLEAKNEAMTKKMSRWVAKVQEESMENVAKIDNRTLQF</sequence>
<evidence type="ECO:0000313" key="3">
    <source>
        <dbReference type="Proteomes" id="UP000290289"/>
    </source>
</evidence>
<protein>
    <submittedName>
        <fullName evidence="2">Uncharacterized protein</fullName>
    </submittedName>
</protein>
<feature type="chain" id="PRO_5019850507" evidence="1">
    <location>
        <begin position="22"/>
        <end position="165"/>
    </location>
</feature>
<gene>
    <name evidence="2" type="ORF">DVH24_012373</name>
</gene>
<keyword evidence="1" id="KW-0732">Signal</keyword>
<dbReference type="AlphaFoldDB" id="A0A498HP71"/>
<feature type="signal peptide" evidence="1">
    <location>
        <begin position="1"/>
        <end position="21"/>
    </location>
</feature>
<reference evidence="2 3" key="1">
    <citation type="submission" date="2018-10" db="EMBL/GenBank/DDBJ databases">
        <title>A high-quality apple genome assembly.</title>
        <authorList>
            <person name="Hu J."/>
        </authorList>
    </citation>
    <scope>NUCLEOTIDE SEQUENCE [LARGE SCALE GENOMIC DNA]</scope>
    <source>
        <strain evidence="3">cv. HFTH1</strain>
        <tissue evidence="2">Young leaf</tissue>
    </source>
</reference>
<accession>A0A498HP71</accession>
<evidence type="ECO:0000256" key="1">
    <source>
        <dbReference type="SAM" id="SignalP"/>
    </source>
</evidence>
<comment type="caution">
    <text evidence="2">The sequence shown here is derived from an EMBL/GenBank/DDBJ whole genome shotgun (WGS) entry which is preliminary data.</text>
</comment>
<name>A0A498HP71_MALDO</name>